<evidence type="ECO:0000313" key="2">
    <source>
        <dbReference type="Proteomes" id="UP000799757"/>
    </source>
</evidence>
<evidence type="ECO:0008006" key="3">
    <source>
        <dbReference type="Google" id="ProtNLM"/>
    </source>
</evidence>
<dbReference type="AlphaFoldDB" id="A0A6A6XWI9"/>
<protein>
    <recommendedName>
        <fullName evidence="3">F-box domain-containing protein</fullName>
    </recommendedName>
</protein>
<organism evidence="1 2">
    <name type="scientific">Melanomma pulvis-pyrius CBS 109.77</name>
    <dbReference type="NCBI Taxonomy" id="1314802"/>
    <lineage>
        <taxon>Eukaryota</taxon>
        <taxon>Fungi</taxon>
        <taxon>Dikarya</taxon>
        <taxon>Ascomycota</taxon>
        <taxon>Pezizomycotina</taxon>
        <taxon>Dothideomycetes</taxon>
        <taxon>Pleosporomycetidae</taxon>
        <taxon>Pleosporales</taxon>
        <taxon>Melanommataceae</taxon>
        <taxon>Melanomma</taxon>
    </lineage>
</organism>
<accession>A0A6A6XWI9</accession>
<dbReference type="Proteomes" id="UP000799757">
    <property type="component" value="Unassembled WGS sequence"/>
</dbReference>
<sequence>MALPQLPTELWLQILENTTDPAYLWTTLRHISPMLDSYIEKIFLSTYLPKVSAFALLPRRDPTTNALRYQKFAPEITMQYSSVSPDGSRLNLATPKVTRTGVSIEELNETGVLSQQRMEEAVMWVSIECSRAQAVPIEGTKNMTWNEAEKVWVWEAEWRDLVTEYFEIKRVKKEEIEKRKKASVWKRG</sequence>
<evidence type="ECO:0000313" key="1">
    <source>
        <dbReference type="EMBL" id="KAF2800628.1"/>
    </source>
</evidence>
<keyword evidence="2" id="KW-1185">Reference proteome</keyword>
<gene>
    <name evidence="1" type="ORF">K505DRAFT_355589</name>
</gene>
<proteinExistence type="predicted"/>
<dbReference type="EMBL" id="MU001745">
    <property type="protein sequence ID" value="KAF2800628.1"/>
    <property type="molecule type" value="Genomic_DNA"/>
</dbReference>
<reference evidence="1" key="1">
    <citation type="journal article" date="2020" name="Stud. Mycol.">
        <title>101 Dothideomycetes genomes: a test case for predicting lifestyles and emergence of pathogens.</title>
        <authorList>
            <person name="Haridas S."/>
            <person name="Albert R."/>
            <person name="Binder M."/>
            <person name="Bloem J."/>
            <person name="Labutti K."/>
            <person name="Salamov A."/>
            <person name="Andreopoulos B."/>
            <person name="Baker S."/>
            <person name="Barry K."/>
            <person name="Bills G."/>
            <person name="Bluhm B."/>
            <person name="Cannon C."/>
            <person name="Castanera R."/>
            <person name="Culley D."/>
            <person name="Daum C."/>
            <person name="Ezra D."/>
            <person name="Gonzalez J."/>
            <person name="Henrissat B."/>
            <person name="Kuo A."/>
            <person name="Liang C."/>
            <person name="Lipzen A."/>
            <person name="Lutzoni F."/>
            <person name="Magnuson J."/>
            <person name="Mondo S."/>
            <person name="Nolan M."/>
            <person name="Ohm R."/>
            <person name="Pangilinan J."/>
            <person name="Park H.-J."/>
            <person name="Ramirez L."/>
            <person name="Alfaro M."/>
            <person name="Sun H."/>
            <person name="Tritt A."/>
            <person name="Yoshinaga Y."/>
            <person name="Zwiers L.-H."/>
            <person name="Turgeon B."/>
            <person name="Goodwin S."/>
            <person name="Spatafora J."/>
            <person name="Crous P."/>
            <person name="Grigoriev I."/>
        </authorList>
    </citation>
    <scope>NUCLEOTIDE SEQUENCE</scope>
    <source>
        <strain evidence="1">CBS 109.77</strain>
    </source>
</reference>
<dbReference type="OrthoDB" id="2997776at2759"/>
<name>A0A6A6XWI9_9PLEO</name>